<evidence type="ECO:0000256" key="5">
    <source>
        <dbReference type="ARBA" id="ARBA00006551"/>
    </source>
</evidence>
<evidence type="ECO:0000313" key="16">
    <source>
        <dbReference type="EMBL" id="WEG69344.1"/>
    </source>
</evidence>
<reference evidence="16" key="1">
    <citation type="submission" date="2022-09" db="EMBL/GenBank/DDBJ databases">
        <authorList>
            <person name="Vucak M."/>
            <person name="Davison A.J."/>
        </authorList>
    </citation>
    <scope>NUCLEOTIDE SEQUENCE</scope>
    <source>
        <strain evidence="14">Mnat18</strain>
        <strain evidence="15">Mnat19</strain>
        <strain evidence="17">Mnat2</strain>
        <strain evidence="16">Mnat29</strain>
        <strain evidence="18">Mnat33</strain>
    </source>
</reference>
<dbReference type="InterPro" id="IPR007619">
    <property type="entry name" value="Herpes_U44"/>
</dbReference>
<gene>
    <name evidence="16" type="primary">M71</name>
</gene>
<keyword evidence="11" id="KW-1035">Host cytoplasm</keyword>
<keyword evidence="12" id="KW-0449">Lipoprotein</keyword>
<dbReference type="EMBL" id="OP429141">
    <property type="protein sequence ID" value="WEG71573.1"/>
    <property type="molecule type" value="Genomic_DNA"/>
</dbReference>
<evidence type="ECO:0000256" key="13">
    <source>
        <dbReference type="SAM" id="MobiDB-lite"/>
    </source>
</evidence>
<accession>A0A9Y1IM30</accession>
<evidence type="ECO:0000256" key="11">
    <source>
        <dbReference type="ARBA" id="ARBA00023200"/>
    </source>
</evidence>
<keyword evidence="7" id="KW-0597">Phosphoprotein</keyword>
<evidence type="ECO:0000256" key="10">
    <source>
        <dbReference type="ARBA" id="ARBA00023139"/>
    </source>
</evidence>
<evidence type="ECO:0000313" key="17">
    <source>
        <dbReference type="EMBL" id="WEG69482.1"/>
    </source>
</evidence>
<comment type="similarity">
    <text evidence="5">Belongs to the herpesviridae UL51 family.</text>
</comment>
<evidence type="ECO:0000256" key="7">
    <source>
        <dbReference type="ARBA" id="ARBA00022553"/>
    </source>
</evidence>
<evidence type="ECO:0000256" key="9">
    <source>
        <dbReference type="ARBA" id="ARBA00022844"/>
    </source>
</evidence>
<comment type="function">
    <text evidence="1">Plays several roles during the time course of infection, including egress of virus particles from the perinuclear space and secondary envelopment of cytoplasmic capsids that bud into specific trans-Golgi network (TGN)-derived membranes.</text>
</comment>
<evidence type="ECO:0000256" key="1">
    <source>
        <dbReference type="ARBA" id="ARBA00001991"/>
    </source>
</evidence>
<dbReference type="EMBL" id="OP429139">
    <property type="protein sequence ID" value="WEG71294.1"/>
    <property type="molecule type" value="Genomic_DNA"/>
</dbReference>
<keyword evidence="9" id="KW-0946">Virion</keyword>
<evidence type="ECO:0000313" key="15">
    <source>
        <dbReference type="EMBL" id="WEG69205.1"/>
    </source>
</evidence>
<dbReference type="EMBL" id="OP429124">
    <property type="protein sequence ID" value="WEG69205.1"/>
    <property type="molecule type" value="Genomic_DNA"/>
</dbReference>
<feature type="region of interest" description="Disordered" evidence="13">
    <location>
        <begin position="227"/>
        <end position="247"/>
    </location>
</feature>
<dbReference type="GO" id="GO:0044177">
    <property type="term" value="C:host cell Golgi apparatus"/>
    <property type="evidence" value="ECO:0007669"/>
    <property type="project" value="UniProtKB-SubCell"/>
</dbReference>
<protein>
    <recommendedName>
        <fullName evidence="6">Tegument protein UL51 homolog</fullName>
    </recommendedName>
</protein>
<dbReference type="Pfam" id="PF04533">
    <property type="entry name" value="Herpes_U44"/>
    <property type="match status" value="1"/>
</dbReference>
<dbReference type="EMBL" id="OP429123">
    <property type="protein sequence ID" value="WEG69067.1"/>
    <property type="molecule type" value="Genomic_DNA"/>
</dbReference>
<dbReference type="EMBL" id="OP429127">
    <property type="protein sequence ID" value="WEG69620.1"/>
    <property type="molecule type" value="Genomic_DNA"/>
</dbReference>
<dbReference type="GO" id="GO:0044423">
    <property type="term" value="C:virion component"/>
    <property type="evidence" value="ECO:0007669"/>
    <property type="project" value="UniProtKB-KW"/>
</dbReference>
<organism evidence="16">
    <name type="scientific">Mastomys natalensis cytomegalovirus 2</name>
    <dbReference type="NCBI Taxonomy" id="2973540"/>
    <lineage>
        <taxon>Viruses</taxon>
        <taxon>Duplodnaviria</taxon>
        <taxon>Heunggongvirae</taxon>
        <taxon>Peploviricota</taxon>
        <taxon>Herviviricetes</taxon>
        <taxon>Herpesvirales</taxon>
        <taxon>Orthoherpesviridae</taxon>
        <taxon>Betaherpesvirinae</taxon>
        <taxon>Muromegalovirus</taxon>
    </lineage>
</organism>
<evidence type="ECO:0000256" key="3">
    <source>
        <dbReference type="ARBA" id="ARBA00004192"/>
    </source>
</evidence>
<sequence length="247" mass="27588">MTEPVDGSPPGCFKRLLDFALCRRTIHGGSEYIVLKSSEDVDVAELEVFLRENFENLGISATDLTEIDREAEVTRHLLRLLPVYKRCVRRHTKLDRLLANQCRPHLRAAAEIECQKSKKVMETLDVVILKLLVGQFSLSDDDSVERLLEKFSVDQTTLCEVGKIVRLIDMDRENTKRLVSPGDSESDMGLDPILYELENAPSVPDYVPGSETDGSLADPVGLVKVERPVGQRAAADGDDRRPKVTTV</sequence>
<keyword evidence="10" id="KW-0564">Palmitate</keyword>
<evidence type="ECO:0000313" key="18">
    <source>
        <dbReference type="EMBL" id="WEG69620.1"/>
    </source>
</evidence>
<keyword evidence="8" id="KW-1040">Host Golgi apparatus</keyword>
<evidence type="ECO:0000256" key="4">
    <source>
        <dbReference type="ARBA" id="ARBA00004328"/>
    </source>
</evidence>
<proteinExistence type="inferred from homology"/>
<evidence type="ECO:0000256" key="12">
    <source>
        <dbReference type="ARBA" id="ARBA00023288"/>
    </source>
</evidence>
<evidence type="ECO:0000256" key="2">
    <source>
        <dbReference type="ARBA" id="ARBA00004136"/>
    </source>
</evidence>
<evidence type="ECO:0000313" key="14">
    <source>
        <dbReference type="EMBL" id="WEG69067.1"/>
    </source>
</evidence>
<reference evidence="16" key="2">
    <citation type="submission" date="2023-06" db="EMBL/GenBank/DDBJ databases">
        <title>Isolation and genome sequencing of cytomegaloviruses from Natal multimammate mice (Mastomys natalensis).</title>
        <authorList>
            <person name="Jarvis M.A."/>
            <person name="Davison A.J."/>
        </authorList>
    </citation>
    <scope>NUCLEOTIDE SEQUENCE</scope>
    <source>
        <strain evidence="14">Mnat18</strain>
        <strain evidence="15">Mnat19</strain>
        <strain evidence="17">Mnat2</strain>
        <strain evidence="16">Mnat29</strain>
        <strain evidence="18">Mnat33</strain>
    </source>
</reference>
<name>A0A9Y1IM30_9BETA</name>
<dbReference type="EMBL" id="OP429125">
    <property type="protein sequence ID" value="WEG69344.1"/>
    <property type="molecule type" value="Genomic_DNA"/>
</dbReference>
<dbReference type="EMBL" id="OP429126">
    <property type="protein sequence ID" value="WEG69482.1"/>
    <property type="molecule type" value="Genomic_DNA"/>
</dbReference>
<comment type="subcellular location">
    <subcellularLocation>
        <location evidence="2">Host Golgi apparatus</location>
    </subcellularLocation>
    <subcellularLocation>
        <location evidence="3">Host cytoplasm</location>
    </subcellularLocation>
    <subcellularLocation>
        <location evidence="4">Virion</location>
    </subcellularLocation>
</comment>
<evidence type="ECO:0000256" key="8">
    <source>
        <dbReference type="ARBA" id="ARBA00022812"/>
    </source>
</evidence>
<evidence type="ECO:0000256" key="6">
    <source>
        <dbReference type="ARBA" id="ARBA00019508"/>
    </source>
</evidence>